<proteinExistence type="predicted"/>
<reference evidence="2 3" key="1">
    <citation type="submission" date="2019-06" db="EMBL/GenBank/DDBJ databases">
        <title>Whole genome shotgun sequence of Halomonas halmophila NBRC 15537.</title>
        <authorList>
            <person name="Hosoyama A."/>
            <person name="Uohara A."/>
            <person name="Ohji S."/>
            <person name="Ichikawa N."/>
        </authorList>
    </citation>
    <scope>NUCLEOTIDE SEQUENCE [LARGE SCALE GENOMIC DNA]</scope>
    <source>
        <strain evidence="2 3">NBRC 15537</strain>
    </source>
</reference>
<evidence type="ECO:0000313" key="3">
    <source>
        <dbReference type="Proteomes" id="UP000319812"/>
    </source>
</evidence>
<name>A0A4Y4EZS6_9GAMM</name>
<accession>A0A4Y4EZS6</accession>
<keyword evidence="3" id="KW-1185">Reference proteome</keyword>
<comment type="caution">
    <text evidence="2">The sequence shown here is derived from an EMBL/GenBank/DDBJ whole genome shotgun (WGS) entry which is preliminary data.</text>
</comment>
<organism evidence="2 3">
    <name type="scientific">Halomonas halmophila</name>
    <dbReference type="NCBI Taxonomy" id="252"/>
    <lineage>
        <taxon>Bacteria</taxon>
        <taxon>Pseudomonadati</taxon>
        <taxon>Pseudomonadota</taxon>
        <taxon>Gammaproteobacteria</taxon>
        <taxon>Oceanospirillales</taxon>
        <taxon>Halomonadaceae</taxon>
        <taxon>Halomonas</taxon>
    </lineage>
</organism>
<evidence type="ECO:0000313" key="2">
    <source>
        <dbReference type="EMBL" id="GED21074.1"/>
    </source>
</evidence>
<evidence type="ECO:0000256" key="1">
    <source>
        <dbReference type="SAM" id="MobiDB-lite"/>
    </source>
</evidence>
<dbReference type="EMBL" id="BJOC01000003">
    <property type="protein sequence ID" value="GED21074.1"/>
    <property type="molecule type" value="Genomic_DNA"/>
</dbReference>
<gene>
    <name evidence="2" type="ORF">HHA01_00510</name>
</gene>
<feature type="compositionally biased region" description="Basic and acidic residues" evidence="1">
    <location>
        <begin position="21"/>
        <end position="30"/>
    </location>
</feature>
<feature type="region of interest" description="Disordered" evidence="1">
    <location>
        <begin position="21"/>
        <end position="48"/>
    </location>
</feature>
<protein>
    <submittedName>
        <fullName evidence="2">Uncharacterized protein</fullName>
    </submittedName>
</protein>
<dbReference type="AlphaFoldDB" id="A0A4Y4EZS6"/>
<dbReference type="Proteomes" id="UP000319812">
    <property type="component" value="Unassembled WGS sequence"/>
</dbReference>
<sequence length="107" mass="11653">MLVGFELQVRLELVFRQTDGKRQRLDDGGFSRHRNTGTLGTGSGLPPDPLEGLDDAIRIVDAPVTDGAAGQRRYAMTAQPHCAARHAKFDELDGRHAYIDAEHSLAG</sequence>